<keyword evidence="2" id="KW-0238">DNA-binding</keyword>
<sequence>MERATRGYVVRTRTPEEILEICEARITLESSATQAAAVHRTQLDLARVVHVHESTAATTDPADLRELNHQWHVALREAGHKATITELMGRLDAQLKVYDSHTAPATDSAEGARSARRTIPAIPTRTAFLVGFPPMSSPVSPA</sequence>
<organism evidence="5 6">
    <name type="scientific">Streptomyces autolyticus</name>
    <dbReference type="NCBI Taxonomy" id="75293"/>
    <lineage>
        <taxon>Bacteria</taxon>
        <taxon>Bacillati</taxon>
        <taxon>Actinomycetota</taxon>
        <taxon>Actinomycetes</taxon>
        <taxon>Kitasatosporales</taxon>
        <taxon>Streptomycetaceae</taxon>
        <taxon>Streptomyces</taxon>
    </lineage>
</organism>
<dbReference type="EMBL" id="CP019458">
    <property type="protein sequence ID" value="AQA09471.1"/>
    <property type="molecule type" value="Genomic_DNA"/>
</dbReference>
<dbReference type="RefSeq" id="WP_079255857.1">
    <property type="nucleotide sequence ID" value="NZ_CP019458.1"/>
</dbReference>
<keyword evidence="3" id="KW-0804">Transcription</keyword>
<evidence type="ECO:0000313" key="6">
    <source>
        <dbReference type="Proteomes" id="UP000187851"/>
    </source>
</evidence>
<dbReference type="Gene3D" id="1.20.120.530">
    <property type="entry name" value="GntR ligand-binding domain-like"/>
    <property type="match status" value="1"/>
</dbReference>
<protein>
    <recommendedName>
        <fullName evidence="4">GntR C-terminal domain-containing protein</fullName>
    </recommendedName>
</protein>
<feature type="domain" description="GntR C-terminal" evidence="4">
    <location>
        <begin position="20"/>
        <end position="116"/>
    </location>
</feature>
<evidence type="ECO:0000259" key="4">
    <source>
        <dbReference type="Pfam" id="PF07729"/>
    </source>
</evidence>
<dbReference type="InterPro" id="IPR008920">
    <property type="entry name" value="TF_FadR/GntR_C"/>
</dbReference>
<keyword evidence="6" id="KW-1185">Reference proteome</keyword>
<dbReference type="Pfam" id="PF07729">
    <property type="entry name" value="FCD"/>
    <property type="match status" value="1"/>
</dbReference>
<accession>A0ABM6H6L5</accession>
<evidence type="ECO:0000313" key="5">
    <source>
        <dbReference type="EMBL" id="AQA09471.1"/>
    </source>
</evidence>
<proteinExistence type="predicted"/>
<dbReference type="InterPro" id="IPR011711">
    <property type="entry name" value="GntR_C"/>
</dbReference>
<evidence type="ECO:0000256" key="3">
    <source>
        <dbReference type="ARBA" id="ARBA00023163"/>
    </source>
</evidence>
<reference evidence="5 6" key="1">
    <citation type="journal article" date="2017" name="J. Biotechnol.">
        <title>The complete genome sequence of Streptomyces autolyticus CGMCC 0516, the producer of geldanamycin, autolytimycin, reblastatin and elaiophylin.</title>
        <authorList>
            <person name="Yin M."/>
            <person name="Jiang M."/>
            <person name="Ren Z."/>
            <person name="Dong Y."/>
            <person name="Lu T."/>
        </authorList>
    </citation>
    <scope>NUCLEOTIDE SEQUENCE [LARGE SCALE GENOMIC DNA]</scope>
    <source>
        <strain evidence="5 6">CGMCC0516</strain>
    </source>
</reference>
<dbReference type="Proteomes" id="UP000187851">
    <property type="component" value="Chromosome"/>
</dbReference>
<name>A0ABM6H6L5_9ACTN</name>
<evidence type="ECO:0000256" key="2">
    <source>
        <dbReference type="ARBA" id="ARBA00023125"/>
    </source>
</evidence>
<dbReference type="SUPFAM" id="SSF48008">
    <property type="entry name" value="GntR ligand-binding domain-like"/>
    <property type="match status" value="1"/>
</dbReference>
<evidence type="ECO:0000256" key="1">
    <source>
        <dbReference type="ARBA" id="ARBA00023015"/>
    </source>
</evidence>
<keyword evidence="1" id="KW-0805">Transcription regulation</keyword>
<gene>
    <name evidence="5" type="ORF">BV401_02180</name>
</gene>